<proteinExistence type="inferred from homology"/>
<dbReference type="PANTHER" id="PTHR10589">
    <property type="entry name" value="UBIQUITIN CARBOXYL-TERMINAL HYDROLASE"/>
    <property type="match status" value="1"/>
</dbReference>
<dbReference type="Proteomes" id="UP000315522">
    <property type="component" value="Unassembled WGS sequence"/>
</dbReference>
<protein>
    <recommendedName>
        <fullName evidence="8">Ubiquitin carboxyl-terminal hydrolase</fullName>
        <ecNumber evidence="8">3.4.19.12</ecNumber>
    </recommendedName>
</protein>
<keyword evidence="12" id="KW-1185">Reference proteome</keyword>
<feature type="domain" description="UCH catalytic" evidence="10">
    <location>
        <begin position="22"/>
        <end position="219"/>
    </location>
</feature>
<dbReference type="InterPro" id="IPR001578">
    <property type="entry name" value="Peptidase_C12_UCH"/>
</dbReference>
<dbReference type="PANTHER" id="PTHR10589:SF17">
    <property type="entry name" value="UBIQUITIN CARBOXYL-TERMINAL HYDROLASE"/>
    <property type="match status" value="1"/>
</dbReference>
<feature type="region of interest" description="Disordered" evidence="9">
    <location>
        <begin position="1"/>
        <end position="20"/>
    </location>
</feature>
<evidence type="ECO:0000256" key="1">
    <source>
        <dbReference type="ARBA" id="ARBA00000707"/>
    </source>
</evidence>
<dbReference type="EMBL" id="QGML01000097">
    <property type="protein sequence ID" value="TVY93674.1"/>
    <property type="molecule type" value="Genomic_DNA"/>
</dbReference>
<evidence type="ECO:0000259" key="10">
    <source>
        <dbReference type="PROSITE" id="PS52048"/>
    </source>
</evidence>
<evidence type="ECO:0000256" key="9">
    <source>
        <dbReference type="SAM" id="MobiDB-lite"/>
    </source>
</evidence>
<dbReference type="InterPro" id="IPR038765">
    <property type="entry name" value="Papain-like_cys_pep_sf"/>
</dbReference>
<name>A0A559ML33_9HELO</name>
<dbReference type="SUPFAM" id="SSF54001">
    <property type="entry name" value="Cysteine proteinases"/>
    <property type="match status" value="1"/>
</dbReference>
<dbReference type="GO" id="GO:0004843">
    <property type="term" value="F:cysteine-type deubiquitinase activity"/>
    <property type="evidence" value="ECO:0007669"/>
    <property type="project" value="UniProtKB-EC"/>
</dbReference>
<dbReference type="GO" id="GO:0005737">
    <property type="term" value="C:cytoplasm"/>
    <property type="evidence" value="ECO:0007669"/>
    <property type="project" value="TreeGrafter"/>
</dbReference>
<dbReference type="PROSITE" id="PS52048">
    <property type="entry name" value="UCH_DOMAIN"/>
    <property type="match status" value="1"/>
</dbReference>
<evidence type="ECO:0000256" key="6">
    <source>
        <dbReference type="ARBA" id="ARBA00022807"/>
    </source>
</evidence>
<evidence type="ECO:0000313" key="12">
    <source>
        <dbReference type="Proteomes" id="UP000315522"/>
    </source>
</evidence>
<reference evidence="11 12" key="1">
    <citation type="submission" date="2018-05" db="EMBL/GenBank/DDBJ databases">
        <title>Genome sequencing and assembly of the regulated plant pathogen Lachnellula willkommii and related sister species for the development of diagnostic species identification markers.</title>
        <authorList>
            <person name="Giroux E."/>
            <person name="Bilodeau G."/>
        </authorList>
    </citation>
    <scope>NUCLEOTIDE SEQUENCE [LARGE SCALE GENOMIC DNA]</scope>
    <source>
        <strain evidence="11 12">CBS 172.35</strain>
    </source>
</reference>
<comment type="catalytic activity">
    <reaction evidence="1 8">
        <text>Thiol-dependent hydrolysis of ester, thioester, amide, peptide and isopeptide bonds formed by the C-terminal Gly of ubiquitin (a 76-residue protein attached to proteins as an intracellular targeting signal).</text>
        <dbReference type="EC" id="3.4.19.12"/>
    </reaction>
</comment>
<dbReference type="InterPro" id="IPR036959">
    <property type="entry name" value="Peptidase_C12_UCH_sf"/>
</dbReference>
<comment type="similarity">
    <text evidence="2 7 8">Belongs to the peptidase C12 family.</text>
</comment>
<evidence type="ECO:0000256" key="4">
    <source>
        <dbReference type="ARBA" id="ARBA00022786"/>
    </source>
</evidence>
<evidence type="ECO:0000256" key="5">
    <source>
        <dbReference type="ARBA" id="ARBA00022801"/>
    </source>
</evidence>
<dbReference type="GO" id="GO:0006511">
    <property type="term" value="P:ubiquitin-dependent protein catabolic process"/>
    <property type="evidence" value="ECO:0007669"/>
    <property type="project" value="UniProtKB-UniRule"/>
</dbReference>
<accession>A0A559ML33</accession>
<dbReference type="EC" id="3.4.19.12" evidence="8"/>
<organism evidence="11 12">
    <name type="scientific">Lachnellula willkommii</name>
    <dbReference type="NCBI Taxonomy" id="215461"/>
    <lineage>
        <taxon>Eukaryota</taxon>
        <taxon>Fungi</taxon>
        <taxon>Dikarya</taxon>
        <taxon>Ascomycota</taxon>
        <taxon>Pezizomycotina</taxon>
        <taxon>Leotiomycetes</taxon>
        <taxon>Helotiales</taxon>
        <taxon>Lachnaceae</taxon>
        <taxon>Lachnellula</taxon>
    </lineage>
</organism>
<dbReference type="GO" id="GO:0016579">
    <property type="term" value="P:protein deubiquitination"/>
    <property type="evidence" value="ECO:0007669"/>
    <property type="project" value="TreeGrafter"/>
</dbReference>
<comment type="caution">
    <text evidence="7">Lacks conserved residue(s) required for the propagation of feature annotation.</text>
</comment>
<keyword evidence="4 8" id="KW-0833">Ubl conjugation pathway</keyword>
<dbReference type="PRINTS" id="PR00707">
    <property type="entry name" value="UBCTHYDRLASE"/>
</dbReference>
<evidence type="ECO:0000256" key="2">
    <source>
        <dbReference type="ARBA" id="ARBA00009326"/>
    </source>
</evidence>
<keyword evidence="6 8" id="KW-0788">Thiol protease</keyword>
<evidence type="ECO:0000256" key="7">
    <source>
        <dbReference type="PROSITE-ProRule" id="PRU01393"/>
    </source>
</evidence>
<keyword evidence="3 8" id="KW-0645">Protease</keyword>
<sequence length="222" mass="23978">MAEATKPNPQTNDPDVPKTRKAFVPLENNPEVMNSLVHKLGLSPALSFHDVYSITDPEMLAFVPRPAAALLLVFPVSASYETSRMDEDKDKPEYEGKGEGEPVLVKNAIPLAPAPRADLLYNSQALESAHQSAATQGDSAAPGAEDNIDLHYVCFVKDGKSNLWELDGRRKGPLNRGELGVDEDVLSEKALELGVKKFLAREEAAGGGELRFSVIALAQSLD</sequence>
<dbReference type="Gene3D" id="3.40.532.10">
    <property type="entry name" value="Peptidase C12, ubiquitin carboxyl-terminal hydrolase"/>
    <property type="match status" value="2"/>
</dbReference>
<keyword evidence="5 8" id="KW-0378">Hydrolase</keyword>
<comment type="caution">
    <text evidence="11">The sequence shown here is derived from an EMBL/GenBank/DDBJ whole genome shotgun (WGS) entry which is preliminary data.</text>
</comment>
<evidence type="ECO:0000313" key="11">
    <source>
        <dbReference type="EMBL" id="TVY93674.1"/>
    </source>
</evidence>
<evidence type="ECO:0000256" key="8">
    <source>
        <dbReference type="RuleBase" id="RU361215"/>
    </source>
</evidence>
<dbReference type="AlphaFoldDB" id="A0A559ML33"/>
<gene>
    <name evidence="11" type="primary">UCHL3</name>
    <name evidence="11" type="ORF">LAWI1_G001637</name>
</gene>
<evidence type="ECO:0000256" key="3">
    <source>
        <dbReference type="ARBA" id="ARBA00022670"/>
    </source>
</evidence>
<dbReference type="Pfam" id="PF01088">
    <property type="entry name" value="Peptidase_C12"/>
    <property type="match status" value="2"/>
</dbReference>